<protein>
    <submittedName>
        <fullName evidence="1">Uncharacterized protein</fullName>
    </submittedName>
</protein>
<dbReference type="Proteomes" id="UP000177177">
    <property type="component" value="Unassembled WGS sequence"/>
</dbReference>
<gene>
    <name evidence="1" type="ORF">A3C92_04135</name>
</gene>
<comment type="caution">
    <text evidence="1">The sequence shown here is derived from an EMBL/GenBank/DDBJ whole genome shotgun (WGS) entry which is preliminary data.</text>
</comment>
<dbReference type="AlphaFoldDB" id="A0A1G2KYJ4"/>
<accession>A0A1G2KYJ4</accession>
<evidence type="ECO:0000313" key="2">
    <source>
        <dbReference type="Proteomes" id="UP000177177"/>
    </source>
</evidence>
<evidence type="ECO:0000313" key="1">
    <source>
        <dbReference type="EMBL" id="OHA03551.1"/>
    </source>
</evidence>
<reference evidence="1 2" key="1">
    <citation type="journal article" date="2016" name="Nat. Commun.">
        <title>Thousands of microbial genomes shed light on interconnected biogeochemical processes in an aquifer system.</title>
        <authorList>
            <person name="Anantharaman K."/>
            <person name="Brown C.T."/>
            <person name="Hug L.A."/>
            <person name="Sharon I."/>
            <person name="Castelle C.J."/>
            <person name="Probst A.J."/>
            <person name="Thomas B.C."/>
            <person name="Singh A."/>
            <person name="Wilkins M.J."/>
            <person name="Karaoz U."/>
            <person name="Brodie E.L."/>
            <person name="Williams K.H."/>
            <person name="Hubbard S.S."/>
            <person name="Banfield J.F."/>
        </authorList>
    </citation>
    <scope>NUCLEOTIDE SEQUENCE [LARGE SCALE GENOMIC DNA]</scope>
</reference>
<proteinExistence type="predicted"/>
<sequence>MAGFIGSGYELGDANEVSALLDRAMLKCGEGDVTEARKIVNAVRDHVSTTLDLIRRPAVWEQLGQVLSAVMDREKAGSGGAV</sequence>
<organism evidence="1 2">
    <name type="scientific">Candidatus Sungbacteria bacterium RIFCSPHIGHO2_02_FULL_53_17</name>
    <dbReference type="NCBI Taxonomy" id="1802275"/>
    <lineage>
        <taxon>Bacteria</taxon>
        <taxon>Candidatus Sungiibacteriota</taxon>
    </lineage>
</organism>
<dbReference type="EMBL" id="MHQN01000016">
    <property type="protein sequence ID" value="OHA03551.1"/>
    <property type="molecule type" value="Genomic_DNA"/>
</dbReference>
<name>A0A1G2KYJ4_9BACT</name>